<dbReference type="PROSITE" id="PS00533">
    <property type="entry name" value="PORPHOBILINOGEN_DEAM"/>
    <property type="match status" value="1"/>
</dbReference>
<proteinExistence type="inferred from homology"/>
<dbReference type="InterPro" id="IPR022417">
    <property type="entry name" value="Porphobilin_deaminase_N"/>
</dbReference>
<keyword evidence="3 6" id="KW-0808">Transferase</keyword>
<comment type="miscellaneous">
    <text evidence="6">The porphobilinogen subunits are added to the dipyrromethane group.</text>
</comment>
<dbReference type="InterPro" id="IPR000860">
    <property type="entry name" value="HemC"/>
</dbReference>
<dbReference type="PANTHER" id="PTHR11557">
    <property type="entry name" value="PORPHOBILINOGEN DEAMINASE"/>
    <property type="match status" value="1"/>
</dbReference>
<evidence type="ECO:0000256" key="6">
    <source>
        <dbReference type="HAMAP-Rule" id="MF_00260"/>
    </source>
</evidence>
<dbReference type="GO" id="GO:0004418">
    <property type="term" value="F:hydroxymethylbilane synthase activity"/>
    <property type="evidence" value="ECO:0007669"/>
    <property type="project" value="UniProtKB-EC"/>
</dbReference>
<name>A0ABS7UE63_9ACTN</name>
<dbReference type="Gene3D" id="3.30.160.40">
    <property type="entry name" value="Porphobilinogen deaminase, C-terminal domain"/>
    <property type="match status" value="1"/>
</dbReference>
<evidence type="ECO:0000313" key="10">
    <source>
        <dbReference type="Proteomes" id="UP000780875"/>
    </source>
</evidence>
<protein>
    <recommendedName>
        <fullName evidence="6">Porphobilinogen deaminase</fullName>
        <shortName evidence="6">PBG</shortName>
        <ecNumber evidence="6">2.5.1.61</ecNumber>
    </recommendedName>
    <alternativeName>
        <fullName evidence="6">Hydroxymethylbilane synthase</fullName>
        <shortName evidence="6">HMBS</shortName>
    </alternativeName>
    <alternativeName>
        <fullName evidence="6">Pre-uroporphyrinogen synthase</fullName>
    </alternativeName>
</protein>
<evidence type="ECO:0000259" key="8">
    <source>
        <dbReference type="Pfam" id="PF03900"/>
    </source>
</evidence>
<dbReference type="RefSeq" id="WP_224123655.1">
    <property type="nucleotide sequence ID" value="NZ_JAIQZJ010000007.1"/>
</dbReference>
<feature type="domain" description="Porphobilinogen deaminase N-terminal" evidence="7">
    <location>
        <begin position="6"/>
        <end position="211"/>
    </location>
</feature>
<keyword evidence="10" id="KW-1185">Reference proteome</keyword>
<evidence type="ECO:0000256" key="2">
    <source>
        <dbReference type="ARBA" id="ARBA00005638"/>
    </source>
</evidence>
<comment type="subunit">
    <text evidence="6">Monomer.</text>
</comment>
<evidence type="ECO:0000256" key="4">
    <source>
        <dbReference type="ARBA" id="ARBA00023244"/>
    </source>
</evidence>
<dbReference type="Pfam" id="PF01379">
    <property type="entry name" value="Porphobil_deam"/>
    <property type="match status" value="1"/>
</dbReference>
<evidence type="ECO:0000256" key="1">
    <source>
        <dbReference type="ARBA" id="ARBA00002869"/>
    </source>
</evidence>
<organism evidence="9 10">
    <name type="scientific">Nocardioides mangrovi</name>
    <dbReference type="NCBI Taxonomy" id="2874580"/>
    <lineage>
        <taxon>Bacteria</taxon>
        <taxon>Bacillati</taxon>
        <taxon>Actinomycetota</taxon>
        <taxon>Actinomycetes</taxon>
        <taxon>Propionibacteriales</taxon>
        <taxon>Nocardioidaceae</taxon>
        <taxon>Nocardioides</taxon>
    </lineage>
</organism>
<dbReference type="PANTHER" id="PTHR11557:SF0">
    <property type="entry name" value="PORPHOBILINOGEN DEAMINASE"/>
    <property type="match status" value="1"/>
</dbReference>
<feature type="modified residue" description="S-(dipyrrolylmethanemethyl)cysteine" evidence="6">
    <location>
        <position position="243"/>
    </location>
</feature>
<dbReference type="EC" id="2.5.1.61" evidence="6"/>
<dbReference type="SUPFAM" id="SSF54782">
    <property type="entry name" value="Porphobilinogen deaminase (hydroxymethylbilane synthase), C-terminal domain"/>
    <property type="match status" value="1"/>
</dbReference>
<dbReference type="Pfam" id="PF03900">
    <property type="entry name" value="Porphobil_deamC"/>
    <property type="match status" value="1"/>
</dbReference>
<dbReference type="Gene3D" id="3.40.190.10">
    <property type="entry name" value="Periplasmic binding protein-like II"/>
    <property type="match status" value="2"/>
</dbReference>
<dbReference type="EMBL" id="JAIQZJ010000007">
    <property type="protein sequence ID" value="MBZ5739286.1"/>
    <property type="molecule type" value="Genomic_DNA"/>
</dbReference>
<dbReference type="InterPro" id="IPR022419">
    <property type="entry name" value="Porphobilin_deaminase_cofac_BS"/>
</dbReference>
<evidence type="ECO:0000259" key="7">
    <source>
        <dbReference type="Pfam" id="PF01379"/>
    </source>
</evidence>
<evidence type="ECO:0000256" key="3">
    <source>
        <dbReference type="ARBA" id="ARBA00022679"/>
    </source>
</evidence>
<dbReference type="SUPFAM" id="SSF53850">
    <property type="entry name" value="Periplasmic binding protein-like II"/>
    <property type="match status" value="1"/>
</dbReference>
<dbReference type="PRINTS" id="PR00151">
    <property type="entry name" value="PORPHBDMNASE"/>
</dbReference>
<comment type="caution">
    <text evidence="9">The sequence shown here is derived from an EMBL/GenBank/DDBJ whole genome shotgun (WGS) entry which is preliminary data.</text>
</comment>
<dbReference type="NCBIfam" id="TIGR00212">
    <property type="entry name" value="hemC"/>
    <property type="match status" value="1"/>
</dbReference>
<dbReference type="HAMAP" id="MF_00260">
    <property type="entry name" value="Porphobil_deam"/>
    <property type="match status" value="1"/>
</dbReference>
<evidence type="ECO:0000313" key="9">
    <source>
        <dbReference type="EMBL" id="MBZ5739286.1"/>
    </source>
</evidence>
<sequence>MTSATIRIGTRASLLATTQSRHVADLLRERLGREVELVEISTDGDRSQAAGTPLAGSSNTGVFVSALRDALLDGRVDVAVHSLKDLPTYPAEGIALVAVPGREDPRDVVVARDGLTLGELPVGSRVGTGSPRRAAQLHALGLGLEVVGVRGNVDTRIAKVTSGEYDAVVLARAGLARIGRLDDATEVLDPLQMLPAPGQGALAVECRAGSDLATEISAAIDDPRARAAVAAERAVLATLEGGCSAPIGALAEVVEGEDEEELWVRAVALSPDGALAVRMSATGAPADAEGVGTRLAEEMLADGAGRLAHDLISSVDKRQNA</sequence>
<dbReference type="InterPro" id="IPR036803">
    <property type="entry name" value="Porphobilinogen_deaminase_C_sf"/>
</dbReference>
<dbReference type="InterPro" id="IPR022418">
    <property type="entry name" value="Porphobilinogen_deaminase_C"/>
</dbReference>
<gene>
    <name evidence="6 9" type="primary">hemC</name>
    <name evidence="9" type="ORF">K8U61_14015</name>
</gene>
<feature type="domain" description="Porphobilinogen deaminase C-terminal" evidence="8">
    <location>
        <begin position="228"/>
        <end position="300"/>
    </location>
</feature>
<reference evidence="9 10" key="1">
    <citation type="submission" date="2021-09" db="EMBL/GenBank/DDBJ databases">
        <title>Whole genome sequence of Nocardioides sp. GBK3QG-3.</title>
        <authorList>
            <person name="Tuo L."/>
        </authorList>
    </citation>
    <scope>NUCLEOTIDE SEQUENCE [LARGE SCALE GENOMIC DNA]</scope>
    <source>
        <strain evidence="9 10">GBK3QG-3</strain>
    </source>
</reference>
<comment type="similarity">
    <text evidence="2 6">Belongs to the HMBS family.</text>
</comment>
<accession>A0ABS7UE63</accession>
<dbReference type="PIRSF" id="PIRSF001438">
    <property type="entry name" value="4pyrrol_synth_OHMeBilane_synth"/>
    <property type="match status" value="1"/>
</dbReference>
<dbReference type="Proteomes" id="UP000780875">
    <property type="component" value="Unassembled WGS sequence"/>
</dbReference>
<comment type="catalytic activity">
    <reaction evidence="5 6">
        <text>4 porphobilinogen + H2O = hydroxymethylbilane + 4 NH4(+)</text>
        <dbReference type="Rhea" id="RHEA:13185"/>
        <dbReference type="ChEBI" id="CHEBI:15377"/>
        <dbReference type="ChEBI" id="CHEBI:28938"/>
        <dbReference type="ChEBI" id="CHEBI:57845"/>
        <dbReference type="ChEBI" id="CHEBI:58126"/>
        <dbReference type="EC" id="2.5.1.61"/>
    </reaction>
</comment>
<comment type="cofactor">
    <cofactor evidence="6">
        <name>dipyrromethane</name>
        <dbReference type="ChEBI" id="CHEBI:60342"/>
    </cofactor>
    <text evidence="6">Binds 1 dipyrromethane group covalently.</text>
</comment>
<keyword evidence="4 6" id="KW-0627">Porphyrin biosynthesis</keyword>
<evidence type="ECO:0000256" key="5">
    <source>
        <dbReference type="ARBA" id="ARBA00048169"/>
    </source>
</evidence>
<comment type="function">
    <text evidence="1 6">Tetrapolymerization of the monopyrrole PBG into the hydroxymethylbilane pre-uroporphyrinogen in several discrete steps.</text>
</comment>